<gene>
    <name evidence="1" type="ORF">OEW28_18120</name>
</gene>
<dbReference type="Proteomes" id="UP001652542">
    <property type="component" value="Unassembled WGS sequence"/>
</dbReference>
<accession>A0ABT2ZHC9</accession>
<proteinExistence type="predicted"/>
<dbReference type="Gene3D" id="3.40.50.300">
    <property type="entry name" value="P-loop containing nucleotide triphosphate hydrolases"/>
    <property type="match status" value="1"/>
</dbReference>
<evidence type="ECO:0008006" key="3">
    <source>
        <dbReference type="Google" id="ProtNLM"/>
    </source>
</evidence>
<dbReference type="InterPro" id="IPR027417">
    <property type="entry name" value="P-loop_NTPase"/>
</dbReference>
<organism evidence="1 2">
    <name type="scientific">Albidovulum marisflavi</name>
    <dbReference type="NCBI Taxonomy" id="2984159"/>
    <lineage>
        <taxon>Bacteria</taxon>
        <taxon>Pseudomonadati</taxon>
        <taxon>Pseudomonadota</taxon>
        <taxon>Alphaproteobacteria</taxon>
        <taxon>Rhodobacterales</taxon>
        <taxon>Paracoccaceae</taxon>
        <taxon>Albidovulum</taxon>
    </lineage>
</organism>
<reference evidence="1 2" key="1">
    <citation type="submission" date="2022-10" db="EMBL/GenBank/DDBJ databases">
        <title>Defluviimonas sp. nov., isolated from ocean surface water.</title>
        <authorList>
            <person name="He W."/>
            <person name="Wang L."/>
            <person name="Zhang D.-F."/>
        </authorList>
    </citation>
    <scope>NUCLEOTIDE SEQUENCE [LARGE SCALE GENOMIC DNA]</scope>
    <source>
        <strain evidence="1 2">WL0002</strain>
    </source>
</reference>
<keyword evidence="2" id="KW-1185">Reference proteome</keyword>
<protein>
    <recommendedName>
        <fullName evidence="3">Gamma-glutamyl kinase</fullName>
    </recommendedName>
</protein>
<name>A0ABT2ZHC9_9RHOB</name>
<sequence length="197" mass="22593">MLVFWKERLVFLATPKTGTTAIEAALQPLANVSIQNPPALKHTPVRRYQRFLAPYLRSAAGGEDFTVVALMREPIDWLGSWYRYRQRDAIPIKERSTAGMDFDSFVTAYLSDERPPYADVGSQARFLDPGNGPGIDRVFRYENIRAFIDFLEERLDFEIILPRLNVSPEGSTQLSQETEARLRRERAEDFALYATLD</sequence>
<evidence type="ECO:0000313" key="1">
    <source>
        <dbReference type="EMBL" id="MCV2870534.1"/>
    </source>
</evidence>
<comment type="caution">
    <text evidence="1">The sequence shown here is derived from an EMBL/GenBank/DDBJ whole genome shotgun (WGS) entry which is preliminary data.</text>
</comment>
<dbReference type="RefSeq" id="WP_263736210.1">
    <property type="nucleotide sequence ID" value="NZ_JAOWKY010000006.1"/>
</dbReference>
<dbReference type="EMBL" id="JAOWKY010000006">
    <property type="protein sequence ID" value="MCV2870534.1"/>
    <property type="molecule type" value="Genomic_DNA"/>
</dbReference>
<evidence type="ECO:0000313" key="2">
    <source>
        <dbReference type="Proteomes" id="UP001652542"/>
    </source>
</evidence>
<dbReference type="SUPFAM" id="SSF52540">
    <property type="entry name" value="P-loop containing nucleoside triphosphate hydrolases"/>
    <property type="match status" value="1"/>
</dbReference>